<proteinExistence type="predicted"/>
<dbReference type="Pfam" id="PF00535">
    <property type="entry name" value="Glycos_transf_2"/>
    <property type="match status" value="1"/>
</dbReference>
<dbReference type="CDD" id="cd00761">
    <property type="entry name" value="Glyco_tranf_GTA_type"/>
    <property type="match status" value="1"/>
</dbReference>
<evidence type="ECO:0000259" key="1">
    <source>
        <dbReference type="Pfam" id="PF00535"/>
    </source>
</evidence>
<keyword evidence="3" id="KW-1185">Reference proteome</keyword>
<evidence type="ECO:0000313" key="3">
    <source>
        <dbReference type="Proteomes" id="UP000629098"/>
    </source>
</evidence>
<comment type="caution">
    <text evidence="2">The sequence shown here is derived from an EMBL/GenBank/DDBJ whole genome shotgun (WGS) entry which is preliminary data.</text>
</comment>
<accession>A0A8J7BWA0</accession>
<dbReference type="Gene3D" id="3.90.550.10">
    <property type="entry name" value="Spore Coat Polysaccharide Biosynthesis Protein SpsA, Chain A"/>
    <property type="match status" value="1"/>
</dbReference>
<dbReference type="PANTHER" id="PTHR22916:SF3">
    <property type="entry name" value="UDP-GLCNAC:BETAGAL BETA-1,3-N-ACETYLGLUCOSAMINYLTRANSFERASE-LIKE PROTEIN 1"/>
    <property type="match status" value="1"/>
</dbReference>
<dbReference type="RefSeq" id="WP_190825762.1">
    <property type="nucleotide sequence ID" value="NZ_CAWPPI010000025.1"/>
</dbReference>
<reference evidence="2" key="1">
    <citation type="submission" date="2020-09" db="EMBL/GenBank/DDBJ databases">
        <title>Iningainema tapete sp. nov. (Scytonemataceae, Cyanobacteria) from greenhouses in central Florida (USA) produces two types of nodularin with biosynthetic potential for microcystin-LR and anabaenopeptins.</title>
        <authorList>
            <person name="Berthold D.E."/>
            <person name="Lefler F.W."/>
            <person name="Huang I.-S."/>
            <person name="Abdulla H."/>
            <person name="Zimba P.V."/>
            <person name="Laughinghouse H.D. IV."/>
        </authorList>
    </citation>
    <scope>NUCLEOTIDE SEQUENCE</scope>
    <source>
        <strain evidence="2">BLCCT55</strain>
    </source>
</reference>
<dbReference type="InterPro" id="IPR001173">
    <property type="entry name" value="Glyco_trans_2-like"/>
</dbReference>
<dbReference type="AlphaFoldDB" id="A0A8J7BWA0"/>
<dbReference type="PANTHER" id="PTHR22916">
    <property type="entry name" value="GLYCOSYLTRANSFERASE"/>
    <property type="match status" value="1"/>
</dbReference>
<name>A0A8J7BWA0_9CYAN</name>
<dbReference type="SUPFAM" id="SSF53448">
    <property type="entry name" value="Nucleotide-diphospho-sugar transferases"/>
    <property type="match status" value="1"/>
</dbReference>
<feature type="domain" description="Glycosyltransferase 2-like" evidence="1">
    <location>
        <begin position="7"/>
        <end position="128"/>
    </location>
</feature>
<dbReference type="NCBIfam" id="NF038302">
    <property type="entry name" value="EPS_HpsE"/>
    <property type="match status" value="1"/>
</dbReference>
<organism evidence="2 3">
    <name type="scientific">Iningainema tapete BLCC-T55</name>
    <dbReference type="NCBI Taxonomy" id="2748662"/>
    <lineage>
        <taxon>Bacteria</taxon>
        <taxon>Bacillati</taxon>
        <taxon>Cyanobacteriota</taxon>
        <taxon>Cyanophyceae</taxon>
        <taxon>Nostocales</taxon>
        <taxon>Scytonemataceae</taxon>
        <taxon>Iningainema tapete</taxon>
    </lineage>
</organism>
<protein>
    <submittedName>
        <fullName evidence="2">Glycosyltransferase family 2 protein</fullName>
    </submittedName>
</protein>
<dbReference type="Proteomes" id="UP000629098">
    <property type="component" value="Unassembled WGS sequence"/>
</dbReference>
<dbReference type="GO" id="GO:0016758">
    <property type="term" value="F:hexosyltransferase activity"/>
    <property type="evidence" value="ECO:0007669"/>
    <property type="project" value="UniProtKB-ARBA"/>
</dbReference>
<gene>
    <name evidence="2" type="ORF">ICL16_04905</name>
</gene>
<evidence type="ECO:0000313" key="2">
    <source>
        <dbReference type="EMBL" id="MBD2771467.1"/>
    </source>
</evidence>
<dbReference type="InterPro" id="IPR029044">
    <property type="entry name" value="Nucleotide-diphossugar_trans"/>
</dbReference>
<sequence>MNLINFTVAIPTYNGVNRFPKVLEYLQKQTEVEKLTWEIIIVDNNSTDDTAKVVHDFQKTWNKPYPLRYIFEPEQGAGFARQRAIVEARGEIVGFLDDDNLPAPNWIIEAFKFAIAHSQVGAYASQIHGIFEVEPPEDIKPILFYLAITERGDKPHIYEPSRKGFPPSAGLVVRRNAWIDNVPHRLFLVGRVGSSMLGSEDAEALLYIHRAGWEIWYNPKMEVDHIIPSWRLEKDYLISLMRGIGLARYHLRMLLLKTWQRPFAFCIYFTNDFRKLLFYFFKKRKSLKSNIVAACEMERLTSTLASPFFLLLLRTKRFAKLSAFFTNQIF</sequence>
<dbReference type="EMBL" id="JACXAE010000025">
    <property type="protein sequence ID" value="MBD2771467.1"/>
    <property type="molecule type" value="Genomic_DNA"/>
</dbReference>